<organism evidence="4">
    <name type="scientific">candidate division WOR-3 bacterium</name>
    <dbReference type="NCBI Taxonomy" id="2052148"/>
    <lineage>
        <taxon>Bacteria</taxon>
        <taxon>Bacteria division WOR-3</taxon>
    </lineage>
</organism>
<dbReference type="GO" id="GO:0010411">
    <property type="term" value="P:xyloglucan metabolic process"/>
    <property type="evidence" value="ECO:0007669"/>
    <property type="project" value="TreeGrafter"/>
</dbReference>
<evidence type="ECO:0000256" key="1">
    <source>
        <dbReference type="ARBA" id="ARBA00022737"/>
    </source>
</evidence>
<sequence length="294" mass="31258">MVHPSDPDRILTGGRGPSTQTNWSFVVSYSTDGGTGWTRCNLSGVNSGFCYSLAVSPSATDIVYAGGEVLGAGAVYISTDGGFSWRQTPSAPPETIFALAVDPLDPDRVYAGTRNGVYLSTDRGVSWERLFSGSAVRSVRIHPQAPDTVFAAGDSGCWISRNRGLDWEPMNQGLGSLRLTALEFVRAPGLMLLAGTQNGSGYRMDLSTGVKEAGVGFEPAEAVFASPVRQQAKLLTALPVRCLRFYDAAGRRVLSLSRLKPGAVVDIAGLNAGCYLVIAETGRRTVYARIVVSR</sequence>
<dbReference type="EMBL" id="DSLG01000004">
    <property type="protein sequence ID" value="HEA87219.1"/>
    <property type="molecule type" value="Genomic_DNA"/>
</dbReference>
<comment type="caution">
    <text evidence="4">The sequence shown here is derived from an EMBL/GenBank/DDBJ whole genome shotgun (WGS) entry which is preliminary data.</text>
</comment>
<keyword evidence="1" id="KW-0677">Repeat</keyword>
<evidence type="ECO:0000313" key="3">
    <source>
        <dbReference type="EMBL" id="HEA87219.1"/>
    </source>
</evidence>
<gene>
    <name evidence="3" type="ORF">ENP94_04320</name>
    <name evidence="4" type="ORF">ENS16_05425</name>
</gene>
<dbReference type="CDD" id="cd15482">
    <property type="entry name" value="Sialidase_non-viral"/>
    <property type="match status" value="1"/>
</dbReference>
<accession>A0A7C3ER47</accession>
<proteinExistence type="predicted"/>
<dbReference type="SUPFAM" id="SSF110296">
    <property type="entry name" value="Oligoxyloglucan reducing end-specific cellobiohydrolase"/>
    <property type="match status" value="1"/>
</dbReference>
<evidence type="ECO:0000259" key="2">
    <source>
        <dbReference type="Pfam" id="PF15902"/>
    </source>
</evidence>
<reference evidence="4" key="1">
    <citation type="journal article" date="2020" name="mSystems">
        <title>Genome- and Community-Level Interaction Insights into Carbon Utilization and Element Cycling Functions of Hydrothermarchaeota in Hydrothermal Sediment.</title>
        <authorList>
            <person name="Zhou Z."/>
            <person name="Liu Y."/>
            <person name="Xu W."/>
            <person name="Pan J."/>
            <person name="Luo Z.H."/>
            <person name="Li M."/>
        </authorList>
    </citation>
    <scope>NUCLEOTIDE SEQUENCE [LARGE SCALE GENOMIC DNA]</scope>
    <source>
        <strain evidence="3">SpSt-265</strain>
        <strain evidence="4">SpSt-465</strain>
    </source>
</reference>
<name>A0A7C3ER47_UNCW3</name>
<feature type="domain" description="Sortilin N-terminal" evidence="2">
    <location>
        <begin position="74"/>
        <end position="176"/>
    </location>
</feature>
<dbReference type="InterPro" id="IPR031778">
    <property type="entry name" value="Sortilin_N"/>
</dbReference>
<dbReference type="Pfam" id="PF15902">
    <property type="entry name" value="Sortilin-Vps10"/>
    <property type="match status" value="1"/>
</dbReference>
<evidence type="ECO:0000313" key="4">
    <source>
        <dbReference type="EMBL" id="HFJ54111.1"/>
    </source>
</evidence>
<dbReference type="EMBL" id="DSTU01000007">
    <property type="protein sequence ID" value="HFJ54111.1"/>
    <property type="molecule type" value="Genomic_DNA"/>
</dbReference>
<dbReference type="Gene3D" id="2.130.10.10">
    <property type="entry name" value="YVTN repeat-like/Quinoprotein amine dehydrogenase"/>
    <property type="match status" value="2"/>
</dbReference>
<dbReference type="AlphaFoldDB" id="A0A7C3ER47"/>
<dbReference type="InterPro" id="IPR015943">
    <property type="entry name" value="WD40/YVTN_repeat-like_dom_sf"/>
</dbReference>
<dbReference type="InterPro" id="IPR052025">
    <property type="entry name" value="Xyloglucanase_GH74"/>
</dbReference>
<protein>
    <recommendedName>
        <fullName evidence="2">Sortilin N-terminal domain-containing protein</fullName>
    </recommendedName>
</protein>
<dbReference type="PANTHER" id="PTHR43739">
    <property type="entry name" value="XYLOGLUCANASE (EUROFUNG)"/>
    <property type="match status" value="1"/>
</dbReference>
<dbReference type="PANTHER" id="PTHR43739:SF5">
    <property type="entry name" value="EXO-ALPHA-SIALIDASE"/>
    <property type="match status" value="1"/>
</dbReference>